<evidence type="ECO:0000313" key="1">
    <source>
        <dbReference type="EMBL" id="GAI16697.1"/>
    </source>
</evidence>
<sequence length="37" mass="4034">SLEDVDNVTQKLQGGSGRIALIVQEPDGTIARKVIRR</sequence>
<accession>X1LBJ3</accession>
<dbReference type="AlphaFoldDB" id="X1LBJ3"/>
<dbReference type="EMBL" id="BARV01006759">
    <property type="protein sequence ID" value="GAI16697.1"/>
    <property type="molecule type" value="Genomic_DNA"/>
</dbReference>
<gene>
    <name evidence="1" type="ORF">S06H3_13854</name>
</gene>
<organism evidence="1">
    <name type="scientific">marine sediment metagenome</name>
    <dbReference type="NCBI Taxonomy" id="412755"/>
    <lineage>
        <taxon>unclassified sequences</taxon>
        <taxon>metagenomes</taxon>
        <taxon>ecological metagenomes</taxon>
    </lineage>
</organism>
<proteinExistence type="predicted"/>
<protein>
    <submittedName>
        <fullName evidence="1">Uncharacterized protein</fullName>
    </submittedName>
</protein>
<feature type="non-terminal residue" evidence="1">
    <location>
        <position position="1"/>
    </location>
</feature>
<comment type="caution">
    <text evidence="1">The sequence shown here is derived from an EMBL/GenBank/DDBJ whole genome shotgun (WGS) entry which is preliminary data.</text>
</comment>
<name>X1LBJ3_9ZZZZ</name>
<reference evidence="1" key="1">
    <citation type="journal article" date="2014" name="Front. Microbiol.">
        <title>High frequency of phylogenetically diverse reductive dehalogenase-homologous genes in deep subseafloor sedimentary metagenomes.</title>
        <authorList>
            <person name="Kawai M."/>
            <person name="Futagami T."/>
            <person name="Toyoda A."/>
            <person name="Takaki Y."/>
            <person name="Nishi S."/>
            <person name="Hori S."/>
            <person name="Arai W."/>
            <person name="Tsubouchi T."/>
            <person name="Morono Y."/>
            <person name="Uchiyama I."/>
            <person name="Ito T."/>
            <person name="Fujiyama A."/>
            <person name="Inagaki F."/>
            <person name="Takami H."/>
        </authorList>
    </citation>
    <scope>NUCLEOTIDE SEQUENCE</scope>
    <source>
        <strain evidence="1">Expedition CK06-06</strain>
    </source>
</reference>